<feature type="domain" description="Ketosynthase family 3 (KS3)" evidence="6">
    <location>
        <begin position="14"/>
        <end position="471"/>
    </location>
</feature>
<evidence type="ECO:0000256" key="5">
    <source>
        <dbReference type="SAM" id="MobiDB-lite"/>
    </source>
</evidence>
<dbReference type="PROSITE" id="PS52004">
    <property type="entry name" value="KS3_2"/>
    <property type="match status" value="1"/>
</dbReference>
<dbReference type="InterPro" id="IPR014043">
    <property type="entry name" value="Acyl_transferase_dom"/>
</dbReference>
<gene>
    <name evidence="8" type="ORF">CKY47_34300</name>
</gene>
<dbReference type="Gene3D" id="3.40.50.720">
    <property type="entry name" value="NAD(P)-binding Rossmann-like Domain"/>
    <property type="match status" value="1"/>
</dbReference>
<keyword evidence="3" id="KW-0808">Transferase</keyword>
<dbReference type="InterPro" id="IPR057326">
    <property type="entry name" value="KR_dom"/>
</dbReference>
<dbReference type="InterPro" id="IPR001227">
    <property type="entry name" value="Ac_transferase_dom_sf"/>
</dbReference>
<dbReference type="Proteomes" id="UP001225605">
    <property type="component" value="Unassembled WGS sequence"/>
</dbReference>
<dbReference type="PROSITE" id="PS52019">
    <property type="entry name" value="PKS_MFAS_DH"/>
    <property type="match status" value="1"/>
</dbReference>
<dbReference type="SUPFAM" id="SSF55048">
    <property type="entry name" value="Probable ACP-binding domain of malonyl-CoA ACP transacylase"/>
    <property type="match status" value="1"/>
</dbReference>
<dbReference type="Gene3D" id="1.10.1200.10">
    <property type="entry name" value="ACP-like"/>
    <property type="match status" value="1"/>
</dbReference>
<dbReference type="Pfam" id="PF08659">
    <property type="entry name" value="KR"/>
    <property type="match status" value="1"/>
</dbReference>
<dbReference type="Gene3D" id="3.40.47.10">
    <property type="match status" value="1"/>
</dbReference>
<feature type="region of interest" description="Disordered" evidence="5">
    <location>
        <begin position="1188"/>
        <end position="1216"/>
    </location>
</feature>
<dbReference type="PROSITE" id="PS00606">
    <property type="entry name" value="KS3_1"/>
    <property type="match status" value="1"/>
</dbReference>
<dbReference type="SUPFAM" id="SSF51735">
    <property type="entry name" value="NAD(P)-binding Rossmann-fold domains"/>
    <property type="match status" value="1"/>
</dbReference>
<evidence type="ECO:0000259" key="6">
    <source>
        <dbReference type="PROSITE" id="PS52004"/>
    </source>
</evidence>
<dbReference type="InterPro" id="IPR052568">
    <property type="entry name" value="PKS-FAS_Synthase"/>
</dbReference>
<dbReference type="PANTHER" id="PTHR43074">
    <property type="entry name" value="OMEGA-3 POLYUNSATURATED FATTY ACID SYNTHASE PFAB-RELATED"/>
    <property type="match status" value="1"/>
</dbReference>
<dbReference type="InterPro" id="IPR016035">
    <property type="entry name" value="Acyl_Trfase/lysoPLipase"/>
</dbReference>
<dbReference type="InterPro" id="IPR014031">
    <property type="entry name" value="Ketoacyl_synth_C"/>
</dbReference>
<dbReference type="Pfam" id="PF02801">
    <property type="entry name" value="Ketoacyl-synt_C"/>
    <property type="match status" value="1"/>
</dbReference>
<dbReference type="InterPro" id="IPR042104">
    <property type="entry name" value="PKS_dehydratase_sf"/>
</dbReference>
<dbReference type="CDD" id="cd08953">
    <property type="entry name" value="KR_2_SDR_x"/>
    <property type="match status" value="1"/>
</dbReference>
<dbReference type="InterPro" id="IPR049551">
    <property type="entry name" value="PKS_DH_C"/>
</dbReference>
<proteinExistence type="predicted"/>
<dbReference type="Pfam" id="PF00698">
    <property type="entry name" value="Acyl_transf_1"/>
    <property type="match status" value="1"/>
</dbReference>
<dbReference type="InterPro" id="IPR014030">
    <property type="entry name" value="Ketoacyl_synth_N"/>
</dbReference>
<dbReference type="InterPro" id="IPR036736">
    <property type="entry name" value="ACP-like_sf"/>
</dbReference>
<evidence type="ECO:0000259" key="7">
    <source>
        <dbReference type="PROSITE" id="PS52019"/>
    </source>
</evidence>
<feature type="active site" description="Proton acceptor; for dehydratase activity" evidence="4">
    <location>
        <position position="1744"/>
    </location>
</feature>
<dbReference type="InterPro" id="IPR016036">
    <property type="entry name" value="Malonyl_transacylase_ACP-bd"/>
</dbReference>
<evidence type="ECO:0000313" key="8">
    <source>
        <dbReference type="EMBL" id="MDQ2588931.1"/>
    </source>
</evidence>
<dbReference type="SUPFAM" id="SSF52151">
    <property type="entry name" value="FabD/lysophospholipase-like"/>
    <property type="match status" value="1"/>
</dbReference>
<dbReference type="SUPFAM" id="SSF53901">
    <property type="entry name" value="Thiolase-like"/>
    <property type="match status" value="1"/>
</dbReference>
<feature type="region of interest" description="C-terminal hotdog fold" evidence="4">
    <location>
        <begin position="1856"/>
        <end position="2000"/>
    </location>
</feature>
<evidence type="ECO:0000256" key="3">
    <source>
        <dbReference type="ARBA" id="ARBA00022679"/>
    </source>
</evidence>
<feature type="compositionally biased region" description="Pro residues" evidence="5">
    <location>
        <begin position="1205"/>
        <end position="1215"/>
    </location>
</feature>
<feature type="region of interest" description="N-terminal hotdog fold" evidence="4">
    <location>
        <begin position="1712"/>
        <end position="1841"/>
    </location>
</feature>
<dbReference type="CDD" id="cd00833">
    <property type="entry name" value="PKS"/>
    <property type="match status" value="1"/>
</dbReference>
<dbReference type="InterPro" id="IPR049900">
    <property type="entry name" value="PKS_mFAS_DH"/>
</dbReference>
<feature type="active site" description="Proton donor; for dehydratase activity" evidence="4">
    <location>
        <position position="1917"/>
    </location>
</feature>
<keyword evidence="2" id="KW-0597">Phosphoprotein</keyword>
<dbReference type="InterPro" id="IPR020841">
    <property type="entry name" value="PKS_Beta-ketoAc_synthase_dom"/>
</dbReference>
<dbReference type="InterPro" id="IPR013968">
    <property type="entry name" value="PKS_KR"/>
</dbReference>
<dbReference type="SMART" id="SM00825">
    <property type="entry name" value="PKS_KS"/>
    <property type="match status" value="1"/>
</dbReference>
<sequence>MNGPDESGRRRLADSPIAIVGLSGLFPRARDHRDYWQNIVDAVDCTDDLPEDRWSTTDHHDPDPSTPDKTYARRGAFVPDVAFDPIEFGMPPNQLEITSTMQTLSLVVARDLLRDAGAPGSDWYDPSRTGVVLGVTGTVPLSHPLAARLSTPVLREVAVSCGLSEQDADVLADKYAKAFPPWEENTFPGLLANVTAGRVANRLGLGGMNSTVDAACAASLSAVRVAVAELVDGRADLMITGGCDTETSLFMYMCFSKTRALSRSDRIRPLDESADGTLLGEGIGMIALKRLADAERDGDRVYAVIRGIGSASDGRAKSIYAPRAEGQMLALQRAYADADCSPASVQLFELHATGTPVGDRTELEALTSVLRDAGAEPGSAAIGSVKSQIGHTKGAAGAASLIKLALSLHQKTLPPTINVERPNPGALGEDAPVYVNTATRPWIKDPRRPVRRAGTSAMGFGGTNFHVVLEEHAPSREGVPVLQRTARAHLWHAPDVPALVELLRAGGPGGDGGPVPADHVRIGFVATDGEADVRLRAAALAQLAADPDAERWDHPAGIHYRRSGLVDPKVGALFSGQGSQYLEMGLDAALANPTVAGAFDDANALFRAGGGASLADVVFPPPVFDADARDRQEHALHRTEWAQPAIGALSAGQFRHLRELGLGVAGCLGHSFGELTALWAAGSVGDEDFFRLACARGEAMAPLDDDGDRGAMAAVQTGRDEVAALLADFGDLLVCNDNAPDQVVIGGGADAVAAFVAECGLRGLRARRLPVSAAFHTPYVAHALDRFRPAVDAAVIGSPSVPVYANTSGARYGDDVDANRRTLVTQLSRPVEFADALRAMHADGCSVFVEFGPKQVLTQLVPRVLPDADVVAIPTDAGPLGDGDAALKQAALRLAVLGVPLTGINRHDAPAPERVEPGGPTITLNGADHVPESRRAAYREAIEDGYRVSTMEATPRTAEAAVPVNGHQWRPPAPVAAGHAPAAPDDALAHHLALHERYLDSQLRITEDLVGAVRRAADTGGDVDALLRVVEQVKEQSLGIGRTHTRANEVLAGLAGLGAGSAAPAPSSPVLLPAAPAPFAPAPAAATGPAAPAVPAVPETAVPETAAPNAVGPDTAREALVGIVAERTGYPAAMIDTGMDLEADLGIDSIKRVQILDAVQSSLPGLPVLGPEQLGELRTLDDIVSYLTEGGDTPPVPSPATSTPTPSPAPVPAPDAPRAAAELHRVELVRLPAADRAPDVFREAPTALLVEHGGVGADADACAKALAEAGWTVHRGDFAEADVPAGPLDLCLVVLGTDTVWDLAVDRLADVVALAGKISPRLAETARGGTRTAFATLTRLDGGLGLRGTRDRAEAVAGGVAGIVKVLAREEPGVFCRALDLAPSLSVDAAADTVLAELHDAARDVLEVGVDGDLARWTVRPAPYGSSPWAGAATPLSTDGESTIGPDDVVVVTGGARGVTAACVRALAERTGAEFVLLGRTDLEDEPDWALGVTDDALPDALARTGTLSPREFTAAVREVRARREVAATLTAVADAGARVTYLGVDVGDATAVRDALAPHAERATVLVHGAGALADALLPDKTPEDVRRVFTPKLTGLRSVLDALAGAPLRHVVFFTSVAGLLGNPGQADYAAANEALCRVAATLKRERPERFVTAVDWCAWDGGMVGPDLRAVFAARGVDLLAPDTGARLFVERFAAGRAAEARLLAGTPEALTGTPAPMPTPALTAARDLTGVEDTEVIRAHRIGAHPVLPATFGLGWLVNVAERANPGLRVVACRGFEVHRGVVFDGDHEREYAVDLDPGEVEDGRLVLRARVRAAGGAAPIARSHYAGTLVLAAGDPRTERLPEVRDHVPGTGPDDALAWYADGTVFHGPRLQGMRRLLDRSGDRLVVECRLADDAAGSGAFAGHRYSAVLTDLLLQCGAVLGLWRTGRAGLPLGVELVECFAPLPDDEPFVVVAREVRSTATSSTVDVTACNRDGTVLMRLSGVSVIQTADMAAKFADAVSAWRDGDGGGER</sequence>
<reference evidence="8 9" key="1">
    <citation type="submission" date="2017-06" db="EMBL/GenBank/DDBJ databases">
        <title>Cultured bacterium strain Saccharothrix yanglingensis Hhs.015.</title>
        <authorList>
            <person name="Xia Y."/>
        </authorList>
    </citation>
    <scope>NUCLEOTIDE SEQUENCE [LARGE SCALE GENOMIC DNA]</scope>
    <source>
        <strain evidence="8 9">Hhs.015</strain>
    </source>
</reference>
<keyword evidence="9" id="KW-1185">Reference proteome</keyword>
<dbReference type="InterPro" id="IPR018201">
    <property type="entry name" value="Ketoacyl_synth_AS"/>
</dbReference>
<feature type="region of interest" description="Disordered" evidence="5">
    <location>
        <begin position="908"/>
        <end position="927"/>
    </location>
</feature>
<protein>
    <submittedName>
        <fullName evidence="8">Beta keto-acyl synthase</fullName>
    </submittedName>
</protein>
<evidence type="ECO:0000256" key="4">
    <source>
        <dbReference type="PROSITE-ProRule" id="PRU01363"/>
    </source>
</evidence>
<evidence type="ECO:0000256" key="1">
    <source>
        <dbReference type="ARBA" id="ARBA00022450"/>
    </source>
</evidence>
<name>A0ABU0X9V8_9PSEU</name>
<accession>A0ABU0X9V8</accession>
<keyword evidence="1" id="KW-0596">Phosphopantetheine</keyword>
<dbReference type="Pfam" id="PF00109">
    <property type="entry name" value="ketoacyl-synt"/>
    <property type="match status" value="1"/>
</dbReference>
<dbReference type="Pfam" id="PF00550">
    <property type="entry name" value="PP-binding"/>
    <property type="match status" value="1"/>
</dbReference>
<organism evidence="8 9">
    <name type="scientific">Saccharothrix yanglingensis</name>
    <dbReference type="NCBI Taxonomy" id="659496"/>
    <lineage>
        <taxon>Bacteria</taxon>
        <taxon>Bacillati</taxon>
        <taxon>Actinomycetota</taxon>
        <taxon>Actinomycetes</taxon>
        <taxon>Pseudonocardiales</taxon>
        <taxon>Pseudonocardiaceae</taxon>
        <taxon>Saccharothrix</taxon>
    </lineage>
</organism>
<dbReference type="InterPro" id="IPR009081">
    <property type="entry name" value="PP-bd_ACP"/>
</dbReference>
<dbReference type="SMART" id="SM00822">
    <property type="entry name" value="PKS_KR"/>
    <property type="match status" value="1"/>
</dbReference>
<dbReference type="EMBL" id="NSDM01000025">
    <property type="protein sequence ID" value="MDQ2588931.1"/>
    <property type="molecule type" value="Genomic_DNA"/>
</dbReference>
<dbReference type="Pfam" id="PF14765">
    <property type="entry name" value="PS-DH"/>
    <property type="match status" value="1"/>
</dbReference>
<dbReference type="RefSeq" id="WP_306750596.1">
    <property type="nucleotide sequence ID" value="NZ_NSDM01000025.1"/>
</dbReference>
<comment type="caution">
    <text evidence="8">The sequence shown here is derived from an EMBL/GenBank/DDBJ whole genome shotgun (WGS) entry which is preliminary data.</text>
</comment>
<dbReference type="InterPro" id="IPR036291">
    <property type="entry name" value="NAD(P)-bd_dom_sf"/>
</dbReference>
<dbReference type="SMART" id="SM00827">
    <property type="entry name" value="PKS_AT"/>
    <property type="match status" value="1"/>
</dbReference>
<dbReference type="InterPro" id="IPR016039">
    <property type="entry name" value="Thiolase-like"/>
</dbReference>
<evidence type="ECO:0000313" key="9">
    <source>
        <dbReference type="Proteomes" id="UP001225605"/>
    </source>
</evidence>
<feature type="domain" description="PKS/mFAS DH" evidence="7">
    <location>
        <begin position="1712"/>
        <end position="2000"/>
    </location>
</feature>
<dbReference type="Gene3D" id="3.10.129.110">
    <property type="entry name" value="Polyketide synthase dehydratase"/>
    <property type="match status" value="1"/>
</dbReference>
<dbReference type="Gene3D" id="3.40.366.10">
    <property type="entry name" value="Malonyl-Coenzyme A Acyl Carrier Protein, domain 2"/>
    <property type="match status" value="1"/>
</dbReference>
<dbReference type="PANTHER" id="PTHR43074:SF1">
    <property type="entry name" value="BETA-KETOACYL SYNTHASE FAMILY PROTEIN-RELATED"/>
    <property type="match status" value="1"/>
</dbReference>
<evidence type="ECO:0000256" key="2">
    <source>
        <dbReference type="ARBA" id="ARBA00022553"/>
    </source>
</evidence>
<dbReference type="SUPFAM" id="SSF47336">
    <property type="entry name" value="ACP-like"/>
    <property type="match status" value="1"/>
</dbReference>